<dbReference type="SUPFAM" id="SSF53383">
    <property type="entry name" value="PLP-dependent transferases"/>
    <property type="match status" value="1"/>
</dbReference>
<dbReference type="GO" id="GO:0016740">
    <property type="term" value="F:transferase activity"/>
    <property type="evidence" value="ECO:0007669"/>
    <property type="project" value="UniProtKB-KW"/>
</dbReference>
<dbReference type="AlphaFoldDB" id="A0A173LXD6"/>
<feature type="domain" description="Aminotransferase class I/classII large" evidence="6">
    <location>
        <begin position="33"/>
        <end position="374"/>
    </location>
</feature>
<gene>
    <name evidence="7" type="ORF">AUMI_110180</name>
</gene>
<dbReference type="GO" id="GO:0047804">
    <property type="term" value="F:cysteine-S-conjugate beta-lyase activity"/>
    <property type="evidence" value="ECO:0007669"/>
    <property type="project" value="UniProtKB-EC"/>
</dbReference>
<dbReference type="KEGG" id="amin:AUMI_110180"/>
<dbReference type="PANTHER" id="PTHR43525">
    <property type="entry name" value="PROTEIN MALY"/>
    <property type="match status" value="1"/>
</dbReference>
<dbReference type="GeneID" id="80452212"/>
<evidence type="ECO:0000256" key="2">
    <source>
        <dbReference type="ARBA" id="ARBA00012224"/>
    </source>
</evidence>
<comment type="cofactor">
    <cofactor evidence="1">
        <name>pyridoxal 5'-phosphate</name>
        <dbReference type="ChEBI" id="CHEBI:597326"/>
    </cofactor>
</comment>
<dbReference type="InterPro" id="IPR015422">
    <property type="entry name" value="PyrdxlP-dep_Trfase_small"/>
</dbReference>
<dbReference type="PANTHER" id="PTHR43525:SF2">
    <property type="entry name" value="CYSTATHIONINE BETA-LYASE-RELATED"/>
    <property type="match status" value="1"/>
</dbReference>
<evidence type="ECO:0000259" key="6">
    <source>
        <dbReference type="Pfam" id="PF00155"/>
    </source>
</evidence>
<dbReference type="OrthoDB" id="3224382at2"/>
<reference evidence="7 8" key="1">
    <citation type="journal article" date="2016" name="Genome Announc.">
        <title>Complete Genome Sequence of Aurantimicrobium minutum Type Strain KNCT, a Planktonic Ultramicrobacterium Isolated from River Water.</title>
        <authorList>
            <person name="Nakai R."/>
            <person name="Fujisawa T."/>
            <person name="Nakamura Y."/>
            <person name="Nishide H."/>
            <person name="Uchiyama I."/>
            <person name="Baba T."/>
            <person name="Toyoda A."/>
            <person name="Fujiyama A."/>
            <person name="Naganuma T."/>
            <person name="Niki H."/>
        </authorList>
    </citation>
    <scope>NUCLEOTIDE SEQUENCE [LARGE SCALE GENOMIC DNA]</scope>
    <source>
        <strain evidence="7 8">KNC</strain>
    </source>
</reference>
<dbReference type="GO" id="GO:0030170">
    <property type="term" value="F:pyridoxal phosphate binding"/>
    <property type="evidence" value="ECO:0007669"/>
    <property type="project" value="InterPro"/>
</dbReference>
<name>A0A173LXD6_9MICO</name>
<dbReference type="InterPro" id="IPR051798">
    <property type="entry name" value="Class-II_PLP-Dep_Aminotrans"/>
</dbReference>
<keyword evidence="4" id="KW-0456">Lyase</keyword>
<evidence type="ECO:0000256" key="4">
    <source>
        <dbReference type="ARBA" id="ARBA00023239"/>
    </source>
</evidence>
<dbReference type="InterPro" id="IPR004839">
    <property type="entry name" value="Aminotransferase_I/II_large"/>
</dbReference>
<keyword evidence="7" id="KW-0808">Transferase</keyword>
<evidence type="ECO:0000256" key="1">
    <source>
        <dbReference type="ARBA" id="ARBA00001933"/>
    </source>
</evidence>
<dbReference type="EMBL" id="AP017457">
    <property type="protein sequence ID" value="BAU99560.1"/>
    <property type="molecule type" value="Genomic_DNA"/>
</dbReference>
<dbReference type="InterPro" id="IPR015424">
    <property type="entry name" value="PyrdxlP-dep_Trfase"/>
</dbReference>
<organism evidence="7 8">
    <name type="scientific">Aurantimicrobium minutum</name>
    <dbReference type="NCBI Taxonomy" id="708131"/>
    <lineage>
        <taxon>Bacteria</taxon>
        <taxon>Bacillati</taxon>
        <taxon>Actinomycetota</taxon>
        <taxon>Actinomycetes</taxon>
        <taxon>Micrococcales</taxon>
        <taxon>Microbacteriaceae</taxon>
        <taxon>Aurantimicrobium</taxon>
    </lineage>
</organism>
<sequence length="380" mass="40607">MATPFTTYSLDQLRTRTSAKWRQYGPDVLPLWVAEMDSTIAPSVAEAVNAALTEGDTGYAHGDAYGEAFAEYSKRHWDLNVDPAYTLPVIDVIRGLTSVILELTEPGAPIVLTPPVYYPFAMIVGGTGRTVVNAPLTAEGRFDAESLEKAFTEAAALGKGGMVLISNPHNPGGAVHTREELTMLATLAAKHGIRILSDEIHAPLTMPGYTFVSILDIPEAADAIVVTSASKSYNLAGLKAALIVTNPASSEFVRSMKSKYLEGPSHLGTIAHFAALNGGDQWLADVNKDIDRNRHLVTELVTTFLPGAKYTPVEATYLAWVDCRALGLGDDPGQVFLEKGKVAFSSGHVFGPGGEGHIRVNMGTSPEILTEAFRRASLAL</sequence>
<dbReference type="RefSeq" id="WP_096382116.1">
    <property type="nucleotide sequence ID" value="NZ_AP017457.1"/>
</dbReference>
<dbReference type="InterPro" id="IPR015421">
    <property type="entry name" value="PyrdxlP-dep_Trfase_major"/>
</dbReference>
<dbReference type="Gene3D" id="3.40.640.10">
    <property type="entry name" value="Type I PLP-dependent aspartate aminotransferase-like (Major domain)"/>
    <property type="match status" value="1"/>
</dbReference>
<keyword evidence="3" id="KW-0663">Pyridoxal phosphate</keyword>
<evidence type="ECO:0000313" key="7">
    <source>
        <dbReference type="EMBL" id="BAU99560.1"/>
    </source>
</evidence>
<accession>A0A173LXD6</accession>
<comment type="similarity">
    <text evidence="5">Belongs to the class-II pyridoxal-phosphate-dependent aminotransferase family. MalY/PatB cystathionine beta-lyase subfamily.</text>
</comment>
<proteinExistence type="inferred from homology"/>
<dbReference type="EC" id="4.4.1.13" evidence="2"/>
<evidence type="ECO:0000256" key="5">
    <source>
        <dbReference type="ARBA" id="ARBA00037974"/>
    </source>
</evidence>
<dbReference type="Proteomes" id="UP000243847">
    <property type="component" value="Chromosome sequence1"/>
</dbReference>
<dbReference type="Pfam" id="PF00155">
    <property type="entry name" value="Aminotran_1_2"/>
    <property type="match status" value="1"/>
</dbReference>
<dbReference type="CDD" id="cd00609">
    <property type="entry name" value="AAT_like"/>
    <property type="match status" value="1"/>
</dbReference>
<dbReference type="Gene3D" id="3.90.1150.10">
    <property type="entry name" value="Aspartate Aminotransferase, domain 1"/>
    <property type="match status" value="1"/>
</dbReference>
<protein>
    <recommendedName>
        <fullName evidence="2">cysteine-S-conjugate beta-lyase</fullName>
        <ecNumber evidence="2">4.4.1.13</ecNumber>
    </recommendedName>
</protein>
<evidence type="ECO:0000313" key="8">
    <source>
        <dbReference type="Proteomes" id="UP000243847"/>
    </source>
</evidence>
<evidence type="ECO:0000256" key="3">
    <source>
        <dbReference type="ARBA" id="ARBA00022898"/>
    </source>
</evidence>